<evidence type="ECO:0000313" key="1">
    <source>
        <dbReference type="EMBL" id="GAJ12855.1"/>
    </source>
</evidence>
<feature type="non-terminal residue" evidence="1">
    <location>
        <position position="70"/>
    </location>
</feature>
<dbReference type="AlphaFoldDB" id="X1VSS3"/>
<proteinExistence type="predicted"/>
<sequence length="70" mass="8535">MVLKIEGLKETRSFYNWKLKDKGLTERQRNEFSKALKIIEKIIKEKEESGERRKHKKFIPYDHKAIFQNI</sequence>
<protein>
    <submittedName>
        <fullName evidence="1">Uncharacterized protein</fullName>
    </submittedName>
</protein>
<organism evidence="1">
    <name type="scientific">marine sediment metagenome</name>
    <dbReference type="NCBI Taxonomy" id="412755"/>
    <lineage>
        <taxon>unclassified sequences</taxon>
        <taxon>metagenomes</taxon>
        <taxon>ecological metagenomes</taxon>
    </lineage>
</organism>
<reference evidence="1" key="1">
    <citation type="journal article" date="2014" name="Front. Microbiol.">
        <title>High frequency of phylogenetically diverse reductive dehalogenase-homologous genes in deep subseafloor sedimentary metagenomes.</title>
        <authorList>
            <person name="Kawai M."/>
            <person name="Futagami T."/>
            <person name="Toyoda A."/>
            <person name="Takaki Y."/>
            <person name="Nishi S."/>
            <person name="Hori S."/>
            <person name="Arai W."/>
            <person name="Tsubouchi T."/>
            <person name="Morono Y."/>
            <person name="Uchiyama I."/>
            <person name="Ito T."/>
            <person name="Fujiyama A."/>
            <person name="Inagaki F."/>
            <person name="Takami H."/>
        </authorList>
    </citation>
    <scope>NUCLEOTIDE SEQUENCE</scope>
    <source>
        <strain evidence="1">Expedition CK06-06</strain>
    </source>
</reference>
<comment type="caution">
    <text evidence="1">The sequence shown here is derived from an EMBL/GenBank/DDBJ whole genome shotgun (WGS) entry which is preliminary data.</text>
</comment>
<accession>X1VSS3</accession>
<name>X1VSS3_9ZZZZ</name>
<gene>
    <name evidence="1" type="ORF">S12H4_51295</name>
</gene>
<dbReference type="EMBL" id="BARW01032401">
    <property type="protein sequence ID" value="GAJ12855.1"/>
    <property type="molecule type" value="Genomic_DNA"/>
</dbReference>